<feature type="region of interest" description="Disordered" evidence="1">
    <location>
        <begin position="718"/>
        <end position="781"/>
    </location>
</feature>
<protein>
    <submittedName>
        <fullName evidence="2">Uncharacterized protein</fullName>
    </submittedName>
</protein>
<dbReference type="EMBL" id="CAUOFW020005946">
    <property type="protein sequence ID" value="CAK9172206.1"/>
    <property type="molecule type" value="Genomic_DNA"/>
</dbReference>
<gene>
    <name evidence="2" type="ORF">ILEXP_LOCUS41850</name>
</gene>
<feature type="region of interest" description="Disordered" evidence="1">
    <location>
        <begin position="376"/>
        <end position="406"/>
    </location>
</feature>
<evidence type="ECO:0000313" key="2">
    <source>
        <dbReference type="EMBL" id="CAK9172206.1"/>
    </source>
</evidence>
<dbReference type="PANTHER" id="PTHR36034:SF2">
    <property type="entry name" value="EXPRESSED PROTEIN"/>
    <property type="match status" value="1"/>
</dbReference>
<dbReference type="PANTHER" id="PTHR36034">
    <property type="entry name" value="EXPRESSED PROTEIN"/>
    <property type="match status" value="1"/>
</dbReference>
<feature type="compositionally biased region" description="Low complexity" evidence="1">
    <location>
        <begin position="718"/>
        <end position="741"/>
    </location>
</feature>
<organism evidence="2 3">
    <name type="scientific">Ilex paraguariensis</name>
    <name type="common">yerba mate</name>
    <dbReference type="NCBI Taxonomy" id="185542"/>
    <lineage>
        <taxon>Eukaryota</taxon>
        <taxon>Viridiplantae</taxon>
        <taxon>Streptophyta</taxon>
        <taxon>Embryophyta</taxon>
        <taxon>Tracheophyta</taxon>
        <taxon>Spermatophyta</taxon>
        <taxon>Magnoliopsida</taxon>
        <taxon>eudicotyledons</taxon>
        <taxon>Gunneridae</taxon>
        <taxon>Pentapetalae</taxon>
        <taxon>asterids</taxon>
        <taxon>campanulids</taxon>
        <taxon>Aquifoliales</taxon>
        <taxon>Aquifoliaceae</taxon>
        <taxon>Ilex</taxon>
    </lineage>
</organism>
<feature type="compositionally biased region" description="Low complexity" evidence="1">
    <location>
        <begin position="388"/>
        <end position="406"/>
    </location>
</feature>
<reference evidence="2 3" key="1">
    <citation type="submission" date="2024-02" db="EMBL/GenBank/DDBJ databases">
        <authorList>
            <person name="Vignale AGUSTIN F."/>
            <person name="Sosa J E."/>
            <person name="Modenutti C."/>
        </authorList>
    </citation>
    <scope>NUCLEOTIDE SEQUENCE [LARGE SCALE GENOMIC DNA]</scope>
</reference>
<evidence type="ECO:0000256" key="1">
    <source>
        <dbReference type="SAM" id="MobiDB-lite"/>
    </source>
</evidence>
<comment type="caution">
    <text evidence="2">The sequence shown here is derived from an EMBL/GenBank/DDBJ whole genome shotgun (WGS) entry which is preliminary data.</text>
</comment>
<dbReference type="Proteomes" id="UP001642360">
    <property type="component" value="Unassembled WGS sequence"/>
</dbReference>
<accession>A0ABC8TRV6</accession>
<feature type="compositionally biased region" description="Pro residues" evidence="1">
    <location>
        <begin position="376"/>
        <end position="387"/>
    </location>
</feature>
<keyword evidence="3" id="KW-1185">Reference proteome</keyword>
<dbReference type="AlphaFoldDB" id="A0ABC8TRV6"/>
<evidence type="ECO:0000313" key="3">
    <source>
        <dbReference type="Proteomes" id="UP001642360"/>
    </source>
</evidence>
<name>A0ABC8TRV6_9AQUA</name>
<feature type="compositionally biased region" description="Basic and acidic residues" evidence="1">
    <location>
        <begin position="447"/>
        <end position="463"/>
    </location>
</feature>
<feature type="region of interest" description="Disordered" evidence="1">
    <location>
        <begin position="445"/>
        <end position="464"/>
    </location>
</feature>
<proteinExistence type="predicted"/>
<sequence>MNFLMLRSSQTAAAEQPSVQEFQAEANYVSKPTTTLEGLIAEDPLLQGTVIEEHDRESEAYGNENGGLAGSNGKNTPHIVDNHKDVTEHEGFITIPYKELPDNWSEAPDILSFRSLDRSFVFPGEQVHILACLSAYKHDTEIITPFKVAAVMTRNGIGQNTKKENGNEVNETSPVFGRGDFCSDVGDIDQYGEDLLKGKVNPQKDVFAGESLLRMEDHKRQTETLLRSFRNSHFFARIAEADEPLWSKRFAPKAPPEYSEVVGENFTADGAETGKTSRKKAPLNAAVDRGSFDTNASGGMARNAVKCCSLENGDIVVLLQVNVDDSFVTDPVLEILQFEKHERNFASANKEDLVSANQDPCGELLKWLLPLDNSVPPPARPLSPPPVTSSSGIRSTSTRSNFSGSSGSQIFPFGHFRSYSMSSLPANTAPPPSVTLPNSRPNFDLADWDRLSPPKSGKSEKSRNQGLLSFRGVSLEPERFSVRCGLEGIYIPGRRWRRKIEIIQPIEIHSFSADCNTDDLICVHIKNISPANAPDIVLYLDAITIVFEEASKGGPPLSLPIACIEAGSGHSLPNLMLRRGEEHSFILKPATSVWKSPKCHGGRSSQSSHVQAESATSSLHHPSIIEGKQSVSPADQYAVLVSCRCNYTESRLFFKQLTSWRPRISRDLMISVASEMSRQTLGSNGRLSQLPVQVLTLQASNLSSEDLMLTVLAPASLTSPPSVVSLSSSPSSSMSPIVDSSEFTGRVSSDRRGAAVQKLSSTSLLSENEGPNGDAGPRSVSLNEHGIPISDVLPGGDLGCTHLWLQSRVPLGCVPSQSTATIKLELLPLTDGIITLDSLQIDVRKKGILSGITGLAYVPEHSLKINATSSIATVIV</sequence>